<accession>A0ABW2J133</accession>
<organism evidence="4 5">
    <name type="scientific">Herminiimonas aquatilis</name>
    <dbReference type="NCBI Taxonomy" id="345342"/>
    <lineage>
        <taxon>Bacteria</taxon>
        <taxon>Pseudomonadati</taxon>
        <taxon>Pseudomonadota</taxon>
        <taxon>Betaproteobacteria</taxon>
        <taxon>Burkholderiales</taxon>
        <taxon>Oxalobacteraceae</taxon>
        <taxon>Herminiimonas</taxon>
    </lineage>
</organism>
<name>A0ABW2J133_9BURK</name>
<keyword evidence="5" id="KW-1185">Reference proteome</keyword>
<dbReference type="Gene3D" id="1.20.120.1200">
    <property type="entry name" value="NADH-ubiquinone/plastoquinone oxidoreductase chain 6, subunit NuoJ"/>
    <property type="match status" value="1"/>
</dbReference>
<gene>
    <name evidence="4" type="ORF">ACFQO0_00390</name>
</gene>
<feature type="region of interest" description="Disordered" evidence="3">
    <location>
        <begin position="194"/>
        <end position="215"/>
    </location>
</feature>
<feature type="transmembrane region" description="Helical" evidence="2">
    <location>
        <begin position="142"/>
        <end position="163"/>
    </location>
</feature>
<evidence type="ECO:0000256" key="3">
    <source>
        <dbReference type="SAM" id="MobiDB-lite"/>
    </source>
</evidence>
<dbReference type="GO" id="GO:0050136">
    <property type="term" value="F:NADH dehydrogenase (quinone) (non-electrogenic) activity"/>
    <property type="evidence" value="ECO:0007669"/>
    <property type="project" value="UniProtKB-EC"/>
</dbReference>
<feature type="transmembrane region" description="Helical" evidence="2">
    <location>
        <begin position="89"/>
        <end position="111"/>
    </location>
</feature>
<evidence type="ECO:0000313" key="5">
    <source>
        <dbReference type="Proteomes" id="UP001596379"/>
    </source>
</evidence>
<keyword evidence="4" id="KW-0560">Oxidoreductase</keyword>
<comment type="function">
    <text evidence="2">NDH-1 shuttles electrons from NADH, via FMN and iron-sulfur (Fe-S) centers, to quinones in the respiratory chain. Couples the redox reaction to proton translocation (for every two electrons transferred, four hydrogen ions are translocated across the cytoplasmic membrane), and thus conserves the redox energy in a proton gradient.</text>
</comment>
<dbReference type="InterPro" id="IPR001457">
    <property type="entry name" value="NADH_UbQ/plastoQ_OxRdtase_su6"/>
</dbReference>
<comment type="catalytic activity">
    <reaction evidence="2">
        <text>a quinone + NADH + 5 H(+)(in) = a quinol + NAD(+) + 4 H(+)(out)</text>
        <dbReference type="Rhea" id="RHEA:57888"/>
        <dbReference type="ChEBI" id="CHEBI:15378"/>
        <dbReference type="ChEBI" id="CHEBI:24646"/>
        <dbReference type="ChEBI" id="CHEBI:57540"/>
        <dbReference type="ChEBI" id="CHEBI:57945"/>
        <dbReference type="ChEBI" id="CHEBI:132124"/>
    </reaction>
</comment>
<dbReference type="EC" id="7.1.1.-" evidence="2"/>
<keyword evidence="2" id="KW-1133">Transmembrane helix</keyword>
<dbReference type="Pfam" id="PF00499">
    <property type="entry name" value="Oxidored_q3"/>
    <property type="match status" value="1"/>
</dbReference>
<dbReference type="RefSeq" id="WP_382231970.1">
    <property type="nucleotide sequence ID" value="NZ_JBHTCC010000001.1"/>
</dbReference>
<evidence type="ECO:0000256" key="1">
    <source>
        <dbReference type="ARBA" id="ARBA00005698"/>
    </source>
</evidence>
<comment type="caution">
    <text evidence="4">The sequence shown here is derived from an EMBL/GenBank/DDBJ whole genome shotgun (WGS) entry which is preliminary data.</text>
</comment>
<keyword evidence="2" id="KW-1003">Cell membrane</keyword>
<feature type="transmembrane region" description="Helical" evidence="2">
    <location>
        <begin position="6"/>
        <end position="24"/>
    </location>
</feature>
<dbReference type="InterPro" id="IPR042106">
    <property type="entry name" value="Nuo/plastoQ_OxRdtase_6_NuoJ"/>
</dbReference>
<dbReference type="NCBIfam" id="NF005164">
    <property type="entry name" value="PRK06638.1-4"/>
    <property type="match status" value="1"/>
</dbReference>
<keyword evidence="2" id="KW-0874">Quinone</keyword>
<keyword evidence="2" id="KW-0472">Membrane</keyword>
<comment type="subcellular location">
    <subcellularLocation>
        <location evidence="2">Cell membrane</location>
        <topology evidence="2">Multi-pass membrane protein</topology>
    </subcellularLocation>
</comment>
<reference evidence="5" key="1">
    <citation type="journal article" date="2019" name="Int. J. Syst. Evol. Microbiol.">
        <title>The Global Catalogue of Microorganisms (GCM) 10K type strain sequencing project: providing services to taxonomists for standard genome sequencing and annotation.</title>
        <authorList>
            <consortium name="The Broad Institute Genomics Platform"/>
            <consortium name="The Broad Institute Genome Sequencing Center for Infectious Disease"/>
            <person name="Wu L."/>
            <person name="Ma J."/>
        </authorList>
    </citation>
    <scope>NUCLEOTIDE SEQUENCE [LARGE SCALE GENOMIC DNA]</scope>
    <source>
        <strain evidence="5">CCUG 36956</strain>
    </source>
</reference>
<evidence type="ECO:0000256" key="2">
    <source>
        <dbReference type="RuleBase" id="RU004429"/>
    </source>
</evidence>
<dbReference type="EMBL" id="JBHTCC010000001">
    <property type="protein sequence ID" value="MFC7296892.1"/>
    <property type="molecule type" value="Genomic_DNA"/>
</dbReference>
<evidence type="ECO:0000313" key="4">
    <source>
        <dbReference type="EMBL" id="MFC7296892.1"/>
    </source>
</evidence>
<protein>
    <recommendedName>
        <fullName evidence="2">NADH-quinone oxidoreductase subunit J</fullName>
        <ecNumber evidence="2">7.1.1.-</ecNumber>
    </recommendedName>
</protein>
<keyword evidence="2" id="KW-0812">Transmembrane</keyword>
<feature type="transmembrane region" description="Helical" evidence="2">
    <location>
        <begin position="31"/>
        <end position="49"/>
    </location>
</feature>
<feature type="transmembrane region" description="Helical" evidence="2">
    <location>
        <begin position="55"/>
        <end position="77"/>
    </location>
</feature>
<dbReference type="PANTHER" id="PTHR33269">
    <property type="entry name" value="NADH-UBIQUINONE OXIDOREDUCTASE CHAIN 6"/>
    <property type="match status" value="1"/>
</dbReference>
<dbReference type="PANTHER" id="PTHR33269:SF17">
    <property type="entry name" value="NADH-UBIQUINONE OXIDOREDUCTASE CHAIN 6"/>
    <property type="match status" value="1"/>
</dbReference>
<sequence>MEFTTVLFYVFSAILVFAAIRVITDSNPVHAALFLVLSFCTAAALWMLLKAEFLSIVLVLVYVGAVMVLFLFVVMMVDIKLTKVREGFWGYLPLAATIGVVIVLEMAAVLFRGFWKSHTVVPEGAAMIGNTKELGKLIYTDYLYAFEIAALILLVGMVAAVALTMRKRKDSKYFSPGDAVKVKSGDRLRIVKMKADSMRGNGGDQTPAAPAAEQK</sequence>
<keyword evidence="2" id="KW-0520">NAD</keyword>
<dbReference type="Proteomes" id="UP001596379">
    <property type="component" value="Unassembled WGS sequence"/>
</dbReference>
<proteinExistence type="inferred from homology"/>
<comment type="similarity">
    <text evidence="1 2">Belongs to the complex I subunit 6 family.</text>
</comment>